<name>A0A1W2H8M0_9BACT</name>
<dbReference type="RefSeq" id="WP_157370217.1">
    <property type="nucleotide sequence ID" value="NZ_LT838813.1"/>
</dbReference>
<evidence type="ECO:0008006" key="4">
    <source>
        <dbReference type="Google" id="ProtNLM"/>
    </source>
</evidence>
<feature type="chain" id="PRO_5013320656" description="DUF3575 domain-containing protein" evidence="1">
    <location>
        <begin position="21"/>
        <end position="252"/>
    </location>
</feature>
<proteinExistence type="predicted"/>
<keyword evidence="3" id="KW-1185">Reference proteome</keyword>
<feature type="signal peptide" evidence="1">
    <location>
        <begin position="1"/>
        <end position="20"/>
    </location>
</feature>
<sequence length="252" mass="28275">MMKTFLTLGLFLLISVSSFAQNESEEPKEFKNSIRYNISTPSILGIENIILGYERVLGKNRSFTVALGLNNLPFLNVGSDLTGDSGVKLIGDGKNSGFHFSGDYRFYLKSENKFDAPRGVYIGPYYSFNSYNRGNEWALNTENFDGNVSTDLFFRINSIGGELGYQFKLGKRFLLDFTMFGPGLAFYKTGIGLDTDLSEEDELLLLEKINEILSERIPGFNNVVSGEGIERIGTTNTTSFGYRFLINVAYRF</sequence>
<dbReference type="AlphaFoldDB" id="A0A1W2H8M0"/>
<evidence type="ECO:0000256" key="1">
    <source>
        <dbReference type="SAM" id="SignalP"/>
    </source>
</evidence>
<reference evidence="3" key="1">
    <citation type="submission" date="2017-04" db="EMBL/GenBank/DDBJ databases">
        <authorList>
            <person name="Varghese N."/>
            <person name="Submissions S."/>
        </authorList>
    </citation>
    <scope>NUCLEOTIDE SEQUENCE [LARGE SCALE GENOMIC DNA]</scope>
    <source>
        <strain evidence="3">DSM 16537</strain>
    </source>
</reference>
<protein>
    <recommendedName>
        <fullName evidence="4">DUF3575 domain-containing protein</fullName>
    </recommendedName>
</protein>
<organism evidence="2 3">
    <name type="scientific">Aquiflexum balticum DSM 16537</name>
    <dbReference type="NCBI Taxonomy" id="758820"/>
    <lineage>
        <taxon>Bacteria</taxon>
        <taxon>Pseudomonadati</taxon>
        <taxon>Bacteroidota</taxon>
        <taxon>Cytophagia</taxon>
        <taxon>Cytophagales</taxon>
        <taxon>Cyclobacteriaceae</taxon>
        <taxon>Aquiflexum</taxon>
    </lineage>
</organism>
<dbReference type="STRING" id="758820.SAMN00777080_3866"/>
<accession>A0A1W2H8M0</accession>
<evidence type="ECO:0000313" key="3">
    <source>
        <dbReference type="Proteomes" id="UP000192333"/>
    </source>
</evidence>
<dbReference type="Proteomes" id="UP000192333">
    <property type="component" value="Chromosome I"/>
</dbReference>
<evidence type="ECO:0000313" key="2">
    <source>
        <dbReference type="EMBL" id="SMD45221.1"/>
    </source>
</evidence>
<keyword evidence="1" id="KW-0732">Signal</keyword>
<gene>
    <name evidence="2" type="ORF">SAMN00777080_3866</name>
</gene>
<dbReference type="EMBL" id="LT838813">
    <property type="protein sequence ID" value="SMD45221.1"/>
    <property type="molecule type" value="Genomic_DNA"/>
</dbReference>
<dbReference type="OrthoDB" id="1118958at2"/>